<comment type="caution">
    <text evidence="9">The sequence shown here is derived from an EMBL/GenBank/DDBJ whole genome shotgun (WGS) entry which is preliminary data.</text>
</comment>
<dbReference type="Proteomes" id="UP000051645">
    <property type="component" value="Unassembled WGS sequence"/>
</dbReference>
<dbReference type="EMBL" id="JQAZ01000012">
    <property type="protein sequence ID" value="KRN29785.1"/>
    <property type="molecule type" value="Genomic_DNA"/>
</dbReference>
<evidence type="ECO:0000313" key="10">
    <source>
        <dbReference type="Proteomes" id="UP000051645"/>
    </source>
</evidence>
<gene>
    <name evidence="8" type="ORF">IV38_GL000139</name>
    <name evidence="9" type="ORF">IV40_GL000586</name>
</gene>
<sequence>MRFLERAVASLLYHRKFALGIVLWSFLFLSGTLYLSTMIVLERQSLNQLDSRFYQLPTQTHQHAVQLLGPMQKVHRQLIQHYEFGLLLFIGICALVFLLFIAIYLRSRRKEFRIYRFAGKSNAFIGRQFMGETLLTFVLAFIFFFLLTLLFSKSLLSMFQNLNQQAFMQALNQINISRTNFNRLLREIFQARLTPFNGNTLLFGPGQDPDQFFQFPSLLATYGGLGGLFIAAASWCSAWLASRIWQHSIQKRG</sequence>
<dbReference type="STRING" id="81857.IV38_GL000139"/>
<evidence type="ECO:0000256" key="2">
    <source>
        <dbReference type="ARBA" id="ARBA00022475"/>
    </source>
</evidence>
<dbReference type="Pfam" id="PF02687">
    <property type="entry name" value="FtsX"/>
    <property type="match status" value="1"/>
</dbReference>
<evidence type="ECO:0000313" key="9">
    <source>
        <dbReference type="EMBL" id="KRN29785.1"/>
    </source>
</evidence>
<evidence type="ECO:0000256" key="6">
    <source>
        <dbReference type="SAM" id="Phobius"/>
    </source>
</evidence>
<feature type="transmembrane region" description="Helical" evidence="6">
    <location>
        <begin position="134"/>
        <end position="152"/>
    </location>
</feature>
<dbReference type="EMBL" id="JQAT01000001">
    <property type="protein sequence ID" value="KRN29257.1"/>
    <property type="molecule type" value="Genomic_DNA"/>
</dbReference>
<evidence type="ECO:0000313" key="11">
    <source>
        <dbReference type="Proteomes" id="UP000051751"/>
    </source>
</evidence>
<accession>A0A0R2FMG6</accession>
<dbReference type="GO" id="GO:0005886">
    <property type="term" value="C:plasma membrane"/>
    <property type="evidence" value="ECO:0007669"/>
    <property type="project" value="UniProtKB-SubCell"/>
</dbReference>
<keyword evidence="10" id="KW-1185">Reference proteome</keyword>
<dbReference type="PATRIC" id="fig|81857.3.peg.144"/>
<organism evidence="9 10">
    <name type="scientific">Lactobacillus selangorensis</name>
    <dbReference type="NCBI Taxonomy" id="81857"/>
    <lineage>
        <taxon>Bacteria</taxon>
        <taxon>Bacillati</taxon>
        <taxon>Bacillota</taxon>
        <taxon>Bacilli</taxon>
        <taxon>Lactobacillales</taxon>
        <taxon>Lactobacillaceae</taxon>
        <taxon>Lactobacillus</taxon>
    </lineage>
</organism>
<feature type="transmembrane region" description="Helical" evidence="6">
    <location>
        <begin position="84"/>
        <end position="105"/>
    </location>
</feature>
<evidence type="ECO:0000256" key="3">
    <source>
        <dbReference type="ARBA" id="ARBA00022692"/>
    </source>
</evidence>
<proteinExistence type="predicted"/>
<dbReference type="InterPro" id="IPR003838">
    <property type="entry name" value="ABC3_permease_C"/>
</dbReference>
<dbReference type="RefSeq" id="WP_057771259.1">
    <property type="nucleotide sequence ID" value="NZ_JQAT01000001.1"/>
</dbReference>
<evidence type="ECO:0000259" key="7">
    <source>
        <dbReference type="Pfam" id="PF02687"/>
    </source>
</evidence>
<keyword evidence="2" id="KW-1003">Cell membrane</keyword>
<keyword evidence="4 6" id="KW-1133">Transmembrane helix</keyword>
<dbReference type="OrthoDB" id="2312079at2"/>
<dbReference type="Proteomes" id="UP000051751">
    <property type="component" value="Unassembled WGS sequence"/>
</dbReference>
<dbReference type="AlphaFoldDB" id="A0A0R2FMG6"/>
<evidence type="ECO:0000256" key="4">
    <source>
        <dbReference type="ARBA" id="ARBA00022989"/>
    </source>
</evidence>
<reference evidence="10 11" key="1">
    <citation type="journal article" date="2015" name="Genome Announc.">
        <title>Expanding the biotechnology potential of lactobacilli through comparative genomics of 213 strains and associated genera.</title>
        <authorList>
            <person name="Sun Z."/>
            <person name="Harris H.M."/>
            <person name="McCann A."/>
            <person name="Guo C."/>
            <person name="Argimon S."/>
            <person name="Zhang W."/>
            <person name="Yang X."/>
            <person name="Jeffery I.B."/>
            <person name="Cooney J.C."/>
            <person name="Kagawa T.F."/>
            <person name="Liu W."/>
            <person name="Song Y."/>
            <person name="Salvetti E."/>
            <person name="Wrobel A."/>
            <person name="Rasinkangas P."/>
            <person name="Parkhill J."/>
            <person name="Rea M.C."/>
            <person name="O'Sullivan O."/>
            <person name="Ritari J."/>
            <person name="Douillard F.P."/>
            <person name="Paul Ross R."/>
            <person name="Yang R."/>
            <person name="Briner A.E."/>
            <person name="Felis G.E."/>
            <person name="de Vos W.M."/>
            <person name="Barrangou R."/>
            <person name="Klaenhammer T.R."/>
            <person name="Caufield P.W."/>
            <person name="Cui Y."/>
            <person name="Zhang H."/>
            <person name="O'Toole P.W."/>
        </authorList>
    </citation>
    <scope>NUCLEOTIDE SEQUENCE [LARGE SCALE GENOMIC DNA]</scope>
    <source>
        <strain evidence="8 11">ATCC BAA-66</strain>
        <strain evidence="9 10">DSM 13344</strain>
    </source>
</reference>
<comment type="subcellular location">
    <subcellularLocation>
        <location evidence="1">Cell membrane</location>
        <topology evidence="1">Multi-pass membrane protein</topology>
    </subcellularLocation>
</comment>
<evidence type="ECO:0000313" key="8">
    <source>
        <dbReference type="EMBL" id="KRN29257.1"/>
    </source>
</evidence>
<feature type="transmembrane region" description="Helical" evidence="6">
    <location>
        <begin position="21"/>
        <end position="41"/>
    </location>
</feature>
<protein>
    <recommendedName>
        <fullName evidence="7">ABC3 transporter permease C-terminal domain-containing protein</fullName>
    </recommendedName>
</protein>
<evidence type="ECO:0000256" key="1">
    <source>
        <dbReference type="ARBA" id="ARBA00004651"/>
    </source>
</evidence>
<evidence type="ECO:0000256" key="5">
    <source>
        <dbReference type="ARBA" id="ARBA00023136"/>
    </source>
</evidence>
<feature type="domain" description="ABC3 transporter permease C-terminal" evidence="7">
    <location>
        <begin position="85"/>
        <end position="165"/>
    </location>
</feature>
<name>A0A0R2FMG6_9LACO</name>
<keyword evidence="5 6" id="KW-0472">Membrane</keyword>
<feature type="transmembrane region" description="Helical" evidence="6">
    <location>
        <begin position="219"/>
        <end position="242"/>
    </location>
</feature>
<keyword evidence="3 6" id="KW-0812">Transmembrane</keyword>